<keyword evidence="4" id="KW-1185">Reference proteome</keyword>
<organism evidence="3 4">
    <name type="scientific">Streptomyces triticagri</name>
    <dbReference type="NCBI Taxonomy" id="2293568"/>
    <lineage>
        <taxon>Bacteria</taxon>
        <taxon>Bacillati</taxon>
        <taxon>Actinomycetota</taxon>
        <taxon>Actinomycetes</taxon>
        <taxon>Kitasatosporales</taxon>
        <taxon>Streptomycetaceae</taxon>
        <taxon>Streptomyces</taxon>
    </lineage>
</organism>
<feature type="region of interest" description="Disordered" evidence="1">
    <location>
        <begin position="1"/>
        <end position="22"/>
    </location>
</feature>
<protein>
    <submittedName>
        <fullName evidence="3">FAD-dependent oxidoreductase</fullName>
    </submittedName>
</protein>
<evidence type="ECO:0000256" key="1">
    <source>
        <dbReference type="SAM" id="MobiDB-lite"/>
    </source>
</evidence>
<dbReference type="InterPro" id="IPR006076">
    <property type="entry name" value="FAD-dep_OxRdtase"/>
</dbReference>
<dbReference type="OrthoDB" id="9805852at2"/>
<accession>A0A372LZN2</accession>
<dbReference type="Pfam" id="PF01266">
    <property type="entry name" value="DAO"/>
    <property type="match status" value="1"/>
</dbReference>
<feature type="domain" description="FAD dependent oxidoreductase" evidence="2">
    <location>
        <begin position="28"/>
        <end position="71"/>
    </location>
</feature>
<evidence type="ECO:0000313" key="4">
    <source>
        <dbReference type="Proteomes" id="UP000263094"/>
    </source>
</evidence>
<gene>
    <name evidence="3" type="ORF">DY218_25250</name>
</gene>
<dbReference type="PANTHER" id="PTHR13847">
    <property type="entry name" value="SARCOSINE DEHYDROGENASE-RELATED"/>
    <property type="match status" value="1"/>
</dbReference>
<dbReference type="Proteomes" id="UP000263094">
    <property type="component" value="Unassembled WGS sequence"/>
</dbReference>
<dbReference type="Gene3D" id="3.50.50.60">
    <property type="entry name" value="FAD/NAD(P)-binding domain"/>
    <property type="match status" value="1"/>
</dbReference>
<dbReference type="PANTHER" id="PTHR13847:SF281">
    <property type="entry name" value="FAD DEPENDENT OXIDOREDUCTASE DOMAIN-CONTAINING PROTEIN"/>
    <property type="match status" value="1"/>
</dbReference>
<dbReference type="GO" id="GO:0005737">
    <property type="term" value="C:cytoplasm"/>
    <property type="evidence" value="ECO:0007669"/>
    <property type="project" value="TreeGrafter"/>
</dbReference>
<evidence type="ECO:0000259" key="2">
    <source>
        <dbReference type="Pfam" id="PF01266"/>
    </source>
</evidence>
<dbReference type="InterPro" id="IPR036188">
    <property type="entry name" value="FAD/NAD-bd_sf"/>
</dbReference>
<dbReference type="AlphaFoldDB" id="A0A372LZN2"/>
<comment type="caution">
    <text evidence="3">The sequence shown here is derived from an EMBL/GenBank/DDBJ whole genome shotgun (WGS) entry which is preliminary data.</text>
</comment>
<evidence type="ECO:0000313" key="3">
    <source>
        <dbReference type="EMBL" id="RFU84029.1"/>
    </source>
</evidence>
<dbReference type="SUPFAM" id="SSF51905">
    <property type="entry name" value="FAD/NAD(P)-binding domain"/>
    <property type="match status" value="1"/>
</dbReference>
<proteinExistence type="predicted"/>
<feature type="compositionally biased region" description="Polar residues" evidence="1">
    <location>
        <begin position="1"/>
        <end position="10"/>
    </location>
</feature>
<reference evidence="3 4" key="1">
    <citation type="submission" date="2018-08" db="EMBL/GenBank/DDBJ databases">
        <title>Isolation, diversity and antifungal activity of Actinobacteria from wheat.</title>
        <authorList>
            <person name="Han C."/>
        </authorList>
    </citation>
    <scope>NUCLEOTIDE SEQUENCE [LARGE SCALE GENOMIC DNA]</scope>
    <source>
        <strain evidence="3 4">NEAU-YY421</strain>
    </source>
</reference>
<dbReference type="EMBL" id="QUAK01000149">
    <property type="protein sequence ID" value="RFU84029.1"/>
    <property type="molecule type" value="Genomic_DNA"/>
</dbReference>
<sequence length="87" mass="9419">MINGETSHWIRQSRRPDRPRLHGDATADVCVIGAGYTGLWTAYWLTQALPGISVVVVEAEHVGYGASGRNTSAECWAPCTARTHPPS</sequence>
<dbReference type="RefSeq" id="WP_128558427.1">
    <property type="nucleotide sequence ID" value="NZ_QUAK01000149.1"/>
</dbReference>
<name>A0A372LZN2_9ACTN</name>